<evidence type="ECO:0000313" key="3">
    <source>
        <dbReference type="Proteomes" id="UP000663918"/>
    </source>
</evidence>
<dbReference type="KEGG" id="bgoe:IFJ75_14395"/>
<proteinExistence type="predicted"/>
<gene>
    <name evidence="2" type="ORF">IFJ75_14395</name>
</gene>
<evidence type="ECO:0000313" key="2">
    <source>
        <dbReference type="EMBL" id="QTC90458.1"/>
    </source>
</evidence>
<reference evidence="2" key="1">
    <citation type="submission" date="2020-09" db="EMBL/GenBank/DDBJ databases">
        <title>Brevundimonas sp. LVF2 isolated from a puddle in Goettingen, Germany.</title>
        <authorList>
            <person name="Friedrich I."/>
            <person name="Klassen A."/>
            <person name="Hannes N."/>
            <person name="Schneider D."/>
            <person name="Hertel R."/>
            <person name="Daniel R."/>
        </authorList>
    </citation>
    <scope>NUCLEOTIDE SEQUENCE</scope>
    <source>
        <strain evidence="2">LVF2</strain>
    </source>
</reference>
<name>A0A975GVC3_9CAUL</name>
<accession>A0A975GVC3</accession>
<dbReference type="RefSeq" id="WP_207868873.1">
    <property type="nucleotide sequence ID" value="NZ_CP062222.1"/>
</dbReference>
<protein>
    <submittedName>
        <fullName evidence="2">Uncharacterized protein</fullName>
    </submittedName>
</protein>
<organism evidence="2 3">
    <name type="scientific">Brevundimonas goettingensis</name>
    <dbReference type="NCBI Taxonomy" id="2774190"/>
    <lineage>
        <taxon>Bacteria</taxon>
        <taxon>Pseudomonadati</taxon>
        <taxon>Pseudomonadota</taxon>
        <taxon>Alphaproteobacteria</taxon>
        <taxon>Caulobacterales</taxon>
        <taxon>Caulobacteraceae</taxon>
        <taxon>Brevundimonas</taxon>
    </lineage>
</organism>
<feature type="chain" id="PRO_5038076399" evidence="1">
    <location>
        <begin position="28"/>
        <end position="143"/>
    </location>
</feature>
<dbReference type="AlphaFoldDB" id="A0A975GVC3"/>
<dbReference type="Proteomes" id="UP000663918">
    <property type="component" value="Chromosome"/>
</dbReference>
<sequence length="143" mass="16002">MKRVGKAVLKIVYGFALLVSASGPAVAEASRQDRAAYLDRFEAEGLSEQVFIEVLLWGEGMHLMGRCHTHLRADQIEHWKTWWDDSVLADTVVGREVIQEGLEEFDRGVVRYGSEPLNASQCSAVIRDWLGEMSQAAEAERVP</sequence>
<feature type="signal peptide" evidence="1">
    <location>
        <begin position="1"/>
        <end position="27"/>
    </location>
</feature>
<dbReference type="EMBL" id="CP062222">
    <property type="protein sequence ID" value="QTC90458.1"/>
    <property type="molecule type" value="Genomic_DNA"/>
</dbReference>
<keyword evidence="3" id="KW-1185">Reference proteome</keyword>
<evidence type="ECO:0000256" key="1">
    <source>
        <dbReference type="SAM" id="SignalP"/>
    </source>
</evidence>
<keyword evidence="1" id="KW-0732">Signal</keyword>